<organism evidence="1 2">
    <name type="scientific">Paramecium tetraurelia</name>
    <dbReference type="NCBI Taxonomy" id="5888"/>
    <lineage>
        <taxon>Eukaryota</taxon>
        <taxon>Sar</taxon>
        <taxon>Alveolata</taxon>
        <taxon>Ciliophora</taxon>
        <taxon>Intramacronucleata</taxon>
        <taxon>Oligohymenophorea</taxon>
        <taxon>Peniculida</taxon>
        <taxon>Parameciidae</taxon>
        <taxon>Paramecium</taxon>
    </lineage>
</organism>
<evidence type="ECO:0000313" key="2">
    <source>
        <dbReference type="Proteomes" id="UP000000600"/>
    </source>
</evidence>
<dbReference type="InParanoid" id="A0DII3"/>
<dbReference type="GeneID" id="5036032"/>
<evidence type="ECO:0000313" key="1">
    <source>
        <dbReference type="EMBL" id="CAK82850.1"/>
    </source>
</evidence>
<protein>
    <submittedName>
        <fullName evidence="1">Uncharacterized protein</fullName>
    </submittedName>
</protein>
<dbReference type="KEGG" id="ptm:GSPATT00039514001"/>
<accession>A0DII3</accession>
<proteinExistence type="predicted"/>
<reference evidence="1 2" key="1">
    <citation type="journal article" date="2006" name="Nature">
        <title>Global trends of whole-genome duplications revealed by the ciliate Paramecium tetraurelia.</title>
        <authorList>
            <consortium name="Genoscope"/>
            <person name="Aury J.-M."/>
            <person name="Jaillon O."/>
            <person name="Duret L."/>
            <person name="Noel B."/>
            <person name="Jubin C."/>
            <person name="Porcel B.M."/>
            <person name="Segurens B."/>
            <person name="Daubin V."/>
            <person name="Anthouard V."/>
            <person name="Aiach N."/>
            <person name="Arnaiz O."/>
            <person name="Billaut A."/>
            <person name="Beisson J."/>
            <person name="Blanc I."/>
            <person name="Bouhouche K."/>
            <person name="Camara F."/>
            <person name="Duharcourt S."/>
            <person name="Guigo R."/>
            <person name="Gogendeau D."/>
            <person name="Katinka M."/>
            <person name="Keller A.-M."/>
            <person name="Kissmehl R."/>
            <person name="Klotz C."/>
            <person name="Koll F."/>
            <person name="Le Moue A."/>
            <person name="Lepere C."/>
            <person name="Malinsky S."/>
            <person name="Nowacki M."/>
            <person name="Nowak J.K."/>
            <person name="Plattner H."/>
            <person name="Poulain J."/>
            <person name="Ruiz F."/>
            <person name="Serrano V."/>
            <person name="Zagulski M."/>
            <person name="Dessen P."/>
            <person name="Betermier M."/>
            <person name="Weissenbach J."/>
            <person name="Scarpelli C."/>
            <person name="Schachter V."/>
            <person name="Sperling L."/>
            <person name="Meyer E."/>
            <person name="Cohen J."/>
            <person name="Wincker P."/>
        </authorList>
    </citation>
    <scope>NUCLEOTIDE SEQUENCE [LARGE SCALE GENOMIC DNA]</scope>
    <source>
        <strain evidence="1 2">Stock d4-2</strain>
    </source>
</reference>
<dbReference type="AlphaFoldDB" id="A0DII3"/>
<gene>
    <name evidence="1" type="ORF">GSPATT00039514001</name>
</gene>
<keyword evidence="2" id="KW-1185">Reference proteome</keyword>
<sequence>MHMMYNIESGKVANTMLFVRMRIPSKLKDFSEMLELLLGNNYHISTSNLQWKDIQRITPFLFIKTSPTQYEKLIRFTQPLDSLILKLKSMQLISNAYTMVGRQEIVDIPGKSLDRRAFLQKENSLLGESKNMNQL</sequence>
<name>A0DII3_PARTE</name>
<dbReference type="EMBL" id="CT868446">
    <property type="protein sequence ID" value="CAK82850.1"/>
    <property type="molecule type" value="Genomic_DNA"/>
</dbReference>
<dbReference type="RefSeq" id="XP_001450247.1">
    <property type="nucleotide sequence ID" value="XM_001450210.1"/>
</dbReference>
<dbReference type="HOGENOM" id="CLU_1889814_0_0_1"/>
<dbReference type="Proteomes" id="UP000000600">
    <property type="component" value="Unassembled WGS sequence"/>
</dbReference>